<dbReference type="InterPro" id="IPR023405">
    <property type="entry name" value="Topo_IA_core_domain"/>
</dbReference>
<dbReference type="CDD" id="cd03363">
    <property type="entry name" value="TOPRIM_TopoIA_TopoI"/>
    <property type="match status" value="1"/>
</dbReference>
<dbReference type="Gene3D" id="2.70.20.10">
    <property type="entry name" value="Topoisomerase I, domain 3"/>
    <property type="match status" value="1"/>
</dbReference>
<dbReference type="EMBL" id="FPHR01000030">
    <property type="protein sequence ID" value="SFV77673.1"/>
    <property type="molecule type" value="Genomic_DNA"/>
</dbReference>
<dbReference type="SMART" id="SM00493">
    <property type="entry name" value="TOPRIM"/>
    <property type="match status" value="1"/>
</dbReference>
<dbReference type="InterPro" id="IPR003602">
    <property type="entry name" value="Topo_IA_DNA-bd_dom"/>
</dbReference>
<keyword evidence="7" id="KW-0238">DNA-binding</keyword>
<evidence type="ECO:0000259" key="10">
    <source>
        <dbReference type="PROSITE" id="PS50880"/>
    </source>
</evidence>
<organism evidence="12">
    <name type="scientific">hydrothermal vent metagenome</name>
    <dbReference type="NCBI Taxonomy" id="652676"/>
    <lineage>
        <taxon>unclassified sequences</taxon>
        <taxon>metagenomes</taxon>
        <taxon>ecological metagenomes</taxon>
    </lineage>
</organism>
<dbReference type="Pfam" id="PF13368">
    <property type="entry name" value="Toprim_C_rpt"/>
    <property type="match status" value="3"/>
</dbReference>
<evidence type="ECO:0000313" key="12">
    <source>
        <dbReference type="EMBL" id="SFV77673.1"/>
    </source>
</evidence>
<keyword evidence="8 12" id="KW-0413">Isomerase</keyword>
<sequence length="813" mass="90806">MAKNLVIVESPAKAKTIEKFLGKDYVVKSSIGHIRDMPKKNMGIDIENNFEPTYEVTADKKKVVAELRKAVKVAEKVYLATDEDREGEAIAWHLLEALKLPRDTPRIVFHEITKGAITNAIIKPRTVDYDLVDAQQARRIIDRLVGFEISPVLWRKISGARSAGRVQSPVMRLVVEREREITKHTSVSTYKVKAELVNDSGELVDVKLNRDFESKDDALAFATKLLSADLSVSSIEKKPSKRSPKAPFITSTLQQEASQKLGFSVKQTMTIAQNLYREGSITYMRTDSFTLSETAIEAAGKVIEQEFGSEYHNARRFKTKDAGAQEAHEAIRPTDLTKPSIYGVDEQTARLYSLIYKRTLASQMSDAKLQKTQIKIGLSNTDEIFLANGEILTFPGFLKVYDYLSADDKLLPDLKEGEQLTLASFSARESFSRAKPRYTEASLVKKIEEMGIGRPSTFATMVSTVQDRNYVTKETREGFEREYELIEIEDGRVVESKPSETTGAEKNKLFPTNVAYLLNDFLVKNFSNIIDYAFTAKLESDFDTVATQNVPWKNVVKNFYEPFHAQIEEAANISREETHGMRELGKDPKSGKPVSVRFGRYGAFAQIGHKDDEDKPTFAALRGTLDIESIKLDEALELFNMPRTVGETDDFGVIKANYGRFGPYIQYGKKYVSLKEHIPEDVSLETALELIAAKEKFDAERIIKTFEDSDIQVLNGRFGPYVWNGKKRGKGQKNITIKKVFGDKDPADLTLDECKKAISGKLKPKAKAKKAKKAAPKKAAAKKAAPKKAAAKKAAPKKAAAKKAAAKKSAKPS</sequence>
<dbReference type="PROSITE" id="PS52039">
    <property type="entry name" value="TOPO_IA_2"/>
    <property type="match status" value="1"/>
</dbReference>
<dbReference type="SUPFAM" id="SSF56712">
    <property type="entry name" value="Prokaryotic type I DNA topoisomerase"/>
    <property type="match status" value="1"/>
</dbReference>
<dbReference type="GO" id="GO:0006265">
    <property type="term" value="P:DNA topological change"/>
    <property type="evidence" value="ECO:0007669"/>
    <property type="project" value="InterPro"/>
</dbReference>
<dbReference type="Gene3D" id="1.10.290.10">
    <property type="entry name" value="Topoisomerase I, domain 4"/>
    <property type="match status" value="1"/>
</dbReference>
<evidence type="ECO:0000256" key="7">
    <source>
        <dbReference type="ARBA" id="ARBA00023125"/>
    </source>
</evidence>
<dbReference type="InterPro" id="IPR006171">
    <property type="entry name" value="TOPRIM_dom"/>
</dbReference>
<dbReference type="SMART" id="SM00436">
    <property type="entry name" value="TOP1Bc"/>
    <property type="match status" value="1"/>
</dbReference>
<reference evidence="12" key="1">
    <citation type="submission" date="2016-10" db="EMBL/GenBank/DDBJ databases">
        <authorList>
            <person name="de Groot N.N."/>
        </authorList>
    </citation>
    <scope>NUCLEOTIDE SEQUENCE</scope>
</reference>
<dbReference type="InterPro" id="IPR013497">
    <property type="entry name" value="Topo_IA_cen"/>
</dbReference>
<comment type="similarity">
    <text evidence="2">Belongs to the type IA topoisomerase family.</text>
</comment>
<evidence type="ECO:0000256" key="6">
    <source>
        <dbReference type="ARBA" id="ARBA00023029"/>
    </source>
</evidence>
<evidence type="ECO:0000256" key="8">
    <source>
        <dbReference type="ARBA" id="ARBA00023235"/>
    </source>
</evidence>
<dbReference type="Pfam" id="PF01751">
    <property type="entry name" value="Toprim"/>
    <property type="match status" value="1"/>
</dbReference>
<dbReference type="PRINTS" id="PR00417">
    <property type="entry name" value="PRTPISMRASEI"/>
</dbReference>
<dbReference type="InterPro" id="IPR000380">
    <property type="entry name" value="Topo_IA"/>
</dbReference>
<dbReference type="InterPro" id="IPR003601">
    <property type="entry name" value="Topo_IA_2"/>
</dbReference>
<dbReference type="Pfam" id="PF01131">
    <property type="entry name" value="Topoisom_bac"/>
    <property type="match status" value="1"/>
</dbReference>
<dbReference type="GO" id="GO:0046872">
    <property type="term" value="F:metal ion binding"/>
    <property type="evidence" value="ECO:0007669"/>
    <property type="project" value="UniProtKB-KW"/>
</dbReference>
<evidence type="ECO:0000256" key="2">
    <source>
        <dbReference type="ARBA" id="ARBA00009446"/>
    </source>
</evidence>
<feature type="domain" description="Toprim" evidence="10">
    <location>
        <begin position="3"/>
        <end position="113"/>
    </location>
</feature>
<dbReference type="InterPro" id="IPR013825">
    <property type="entry name" value="Topo_IA_cen_sub2"/>
</dbReference>
<protein>
    <recommendedName>
        <fullName evidence="3">DNA topoisomerase</fullName>
        <ecNumber evidence="3">5.6.2.1</ecNumber>
    </recommendedName>
</protein>
<dbReference type="PANTHER" id="PTHR42785">
    <property type="entry name" value="DNA TOPOISOMERASE, TYPE IA, CORE"/>
    <property type="match status" value="1"/>
</dbReference>
<accession>A0A1W1DAK7</accession>
<dbReference type="GO" id="GO:0003677">
    <property type="term" value="F:DNA binding"/>
    <property type="evidence" value="ECO:0007669"/>
    <property type="project" value="UniProtKB-KW"/>
</dbReference>
<gene>
    <name evidence="12" type="ORF">MNB_SUP05-4-1108</name>
</gene>
<evidence type="ECO:0000256" key="3">
    <source>
        <dbReference type="ARBA" id="ARBA00012891"/>
    </source>
</evidence>
<dbReference type="EC" id="5.6.2.1" evidence="3"/>
<dbReference type="InterPro" id="IPR005733">
    <property type="entry name" value="TopoI_bac-type"/>
</dbReference>
<evidence type="ECO:0000259" key="11">
    <source>
        <dbReference type="PROSITE" id="PS52039"/>
    </source>
</evidence>
<proteinExistence type="inferred from homology"/>
<dbReference type="AlphaFoldDB" id="A0A1W1DAK7"/>
<dbReference type="HAMAP" id="MF_00952">
    <property type="entry name" value="Topoisom_1_prok"/>
    <property type="match status" value="1"/>
</dbReference>
<dbReference type="Gene3D" id="1.10.460.10">
    <property type="entry name" value="Topoisomerase I, domain 2"/>
    <property type="match status" value="2"/>
</dbReference>
<dbReference type="InterPro" id="IPR013824">
    <property type="entry name" value="Topo_IA_cen_sub1"/>
</dbReference>
<dbReference type="Gene3D" id="3.40.50.140">
    <property type="match status" value="1"/>
</dbReference>
<dbReference type="InterPro" id="IPR028612">
    <property type="entry name" value="Topoisom_1_IA"/>
</dbReference>
<feature type="region of interest" description="Disordered" evidence="9">
    <location>
        <begin position="762"/>
        <end position="813"/>
    </location>
</feature>
<comment type="catalytic activity">
    <reaction evidence="1">
        <text>ATP-independent breakage of single-stranded DNA, followed by passage and rejoining.</text>
        <dbReference type="EC" id="5.6.2.1"/>
    </reaction>
</comment>
<feature type="domain" description="Topo IA-type catalytic" evidence="11">
    <location>
        <begin position="128"/>
        <end position="567"/>
    </location>
</feature>
<dbReference type="SMART" id="SM00437">
    <property type="entry name" value="TOP1Ac"/>
    <property type="match status" value="1"/>
</dbReference>
<keyword evidence="6" id="KW-0799">Topoisomerase</keyword>
<dbReference type="InterPro" id="IPR034149">
    <property type="entry name" value="TOPRIM_TopoI"/>
</dbReference>
<dbReference type="InterPro" id="IPR013826">
    <property type="entry name" value="Topo_IA_cen_sub3"/>
</dbReference>
<dbReference type="CDD" id="cd00186">
    <property type="entry name" value="TOP1Ac"/>
    <property type="match status" value="1"/>
</dbReference>
<keyword evidence="5" id="KW-0460">Magnesium</keyword>
<evidence type="ECO:0000256" key="1">
    <source>
        <dbReference type="ARBA" id="ARBA00000213"/>
    </source>
</evidence>
<dbReference type="GO" id="GO:0003917">
    <property type="term" value="F:DNA topoisomerase type I (single strand cut, ATP-independent) activity"/>
    <property type="evidence" value="ECO:0007669"/>
    <property type="project" value="UniProtKB-EC"/>
</dbReference>
<dbReference type="PANTHER" id="PTHR42785:SF1">
    <property type="entry name" value="DNA TOPOISOMERASE"/>
    <property type="match status" value="1"/>
</dbReference>
<evidence type="ECO:0000256" key="9">
    <source>
        <dbReference type="SAM" id="MobiDB-lite"/>
    </source>
</evidence>
<dbReference type="PROSITE" id="PS50880">
    <property type="entry name" value="TOPRIM"/>
    <property type="match status" value="1"/>
</dbReference>
<name>A0A1W1DAK7_9ZZZZ</name>
<dbReference type="InterPro" id="IPR025589">
    <property type="entry name" value="Toprim_C_rpt"/>
</dbReference>
<evidence type="ECO:0000256" key="5">
    <source>
        <dbReference type="ARBA" id="ARBA00022842"/>
    </source>
</evidence>
<keyword evidence="4" id="KW-0479">Metal-binding</keyword>
<evidence type="ECO:0000256" key="4">
    <source>
        <dbReference type="ARBA" id="ARBA00022723"/>
    </source>
</evidence>
<dbReference type="NCBIfam" id="TIGR01051">
    <property type="entry name" value="topA_bact"/>
    <property type="match status" value="1"/>
</dbReference>